<dbReference type="RefSeq" id="WP_071083187.1">
    <property type="nucleotide sequence ID" value="NZ_MBLM01000058.1"/>
</dbReference>
<evidence type="ECO:0000259" key="5">
    <source>
        <dbReference type="PROSITE" id="PS51203"/>
    </source>
</evidence>
<keyword evidence="7" id="KW-1185">Reference proteome</keyword>
<dbReference type="PROSITE" id="PS01031">
    <property type="entry name" value="SHSP"/>
    <property type="match status" value="1"/>
</dbReference>
<dbReference type="Pfam" id="PF00011">
    <property type="entry name" value="HSP20"/>
    <property type="match status" value="1"/>
</dbReference>
<dbReference type="Proteomes" id="UP000179627">
    <property type="component" value="Unassembled WGS sequence"/>
</dbReference>
<dbReference type="Gene3D" id="2.60.40.790">
    <property type="match status" value="1"/>
</dbReference>
<evidence type="ECO:0000313" key="7">
    <source>
        <dbReference type="Proteomes" id="UP000179627"/>
    </source>
</evidence>
<evidence type="ECO:0000256" key="3">
    <source>
        <dbReference type="SAM" id="MobiDB-lite"/>
    </source>
</evidence>
<protein>
    <submittedName>
        <fullName evidence="6">Heat-shock protein Hsp20</fullName>
    </submittedName>
</protein>
<dbReference type="PANTHER" id="PTHR11527">
    <property type="entry name" value="HEAT-SHOCK PROTEIN 20 FAMILY MEMBER"/>
    <property type="match status" value="1"/>
</dbReference>
<evidence type="ECO:0000313" key="6">
    <source>
        <dbReference type="EMBL" id="OHV41127.1"/>
    </source>
</evidence>
<evidence type="ECO:0000256" key="1">
    <source>
        <dbReference type="PROSITE-ProRule" id="PRU00285"/>
    </source>
</evidence>
<comment type="similarity">
    <text evidence="1 2">Belongs to the small heat shock protein (HSP20) family.</text>
</comment>
<comment type="caution">
    <text evidence="6">The sequence shown here is derived from an EMBL/GenBank/DDBJ whole genome shotgun (WGS) entry which is preliminary data.</text>
</comment>
<feature type="domain" description="SHSP" evidence="4">
    <location>
        <begin position="47"/>
        <end position="161"/>
    </location>
</feature>
<sequence length="170" mass="18571">MTQPVRAGASRPLPTVRFDPFREIEDAWSRMGSLLGDVVGSEHRSYGALGSRTAAVDVEETDEAFVVELETPGVRADDLSIDLRDNELSISGEIRAREREGTLRRQGRRTGRFEQQITLPGEVNPDAVTAALDCGVLTVRLPKARRSEPHHIRISGPTAAAEQGSTQRLG</sequence>
<dbReference type="EMBL" id="MBLM01000058">
    <property type="protein sequence ID" value="OHV41127.1"/>
    <property type="molecule type" value="Genomic_DNA"/>
</dbReference>
<dbReference type="InterPro" id="IPR002068">
    <property type="entry name" value="A-crystallin/Hsp20_dom"/>
</dbReference>
<reference evidence="7" key="1">
    <citation type="submission" date="2016-07" db="EMBL/GenBank/DDBJ databases">
        <title>Sequence Frankia sp. strain CcI1.17.</title>
        <authorList>
            <person name="Ghodhbane-Gtari F."/>
            <person name="Swanson E."/>
            <person name="Gueddou A."/>
            <person name="Morris K."/>
            <person name="Hezbri K."/>
            <person name="Ktari A."/>
            <person name="Nouioui I."/>
            <person name="Abebe-Akele F."/>
            <person name="Simpson S."/>
            <person name="Thomas K."/>
            <person name="Gtari M."/>
            <person name="Tisa L.S."/>
            <person name="Hurst S."/>
        </authorList>
    </citation>
    <scope>NUCLEOTIDE SEQUENCE [LARGE SCALE GENOMIC DNA]</scope>
    <source>
        <strain evidence="7">Cc1.17</strain>
    </source>
</reference>
<name>A0A1S1R5F2_9ACTN</name>
<evidence type="ECO:0000256" key="2">
    <source>
        <dbReference type="RuleBase" id="RU003616"/>
    </source>
</evidence>
<proteinExistence type="inferred from homology"/>
<dbReference type="InterPro" id="IPR008978">
    <property type="entry name" value="HSP20-like_chaperone"/>
</dbReference>
<dbReference type="PROSITE" id="PS51203">
    <property type="entry name" value="CS"/>
    <property type="match status" value="1"/>
</dbReference>
<dbReference type="InterPro" id="IPR007052">
    <property type="entry name" value="CS_dom"/>
</dbReference>
<organism evidence="6 7">
    <name type="scientific">Parafrankia colletiae</name>
    <dbReference type="NCBI Taxonomy" id="573497"/>
    <lineage>
        <taxon>Bacteria</taxon>
        <taxon>Bacillati</taxon>
        <taxon>Actinomycetota</taxon>
        <taxon>Actinomycetes</taxon>
        <taxon>Frankiales</taxon>
        <taxon>Frankiaceae</taxon>
        <taxon>Parafrankia</taxon>
    </lineage>
</organism>
<dbReference type="InterPro" id="IPR031107">
    <property type="entry name" value="Small_HSP"/>
</dbReference>
<dbReference type="SUPFAM" id="SSF49764">
    <property type="entry name" value="HSP20-like chaperones"/>
    <property type="match status" value="1"/>
</dbReference>
<dbReference type="AlphaFoldDB" id="A0A1S1R5F2"/>
<accession>A0A1S1R5F2</accession>
<evidence type="ECO:0000259" key="4">
    <source>
        <dbReference type="PROSITE" id="PS01031"/>
    </source>
</evidence>
<feature type="region of interest" description="Disordered" evidence="3">
    <location>
        <begin position="146"/>
        <end position="170"/>
    </location>
</feature>
<feature type="domain" description="CS" evidence="5">
    <location>
        <begin position="51"/>
        <end position="158"/>
    </location>
</feature>
<dbReference type="CDD" id="cd06464">
    <property type="entry name" value="ACD_sHsps-like"/>
    <property type="match status" value="1"/>
</dbReference>
<gene>
    <name evidence="6" type="ORF">CC117_13045</name>
</gene>